<protein>
    <submittedName>
        <fullName evidence="2">Uncharacterized protein</fullName>
    </submittedName>
</protein>
<name>A0ABC8R3K7_9AQUA</name>
<reference evidence="2 3" key="1">
    <citation type="submission" date="2024-02" db="EMBL/GenBank/DDBJ databases">
        <authorList>
            <person name="Vignale AGUSTIN F."/>
            <person name="Sosa J E."/>
            <person name="Modenutti C."/>
        </authorList>
    </citation>
    <scope>NUCLEOTIDE SEQUENCE [LARGE SCALE GENOMIC DNA]</scope>
</reference>
<proteinExistence type="predicted"/>
<organism evidence="2 3">
    <name type="scientific">Ilex paraguariensis</name>
    <name type="common">yerba mate</name>
    <dbReference type="NCBI Taxonomy" id="185542"/>
    <lineage>
        <taxon>Eukaryota</taxon>
        <taxon>Viridiplantae</taxon>
        <taxon>Streptophyta</taxon>
        <taxon>Embryophyta</taxon>
        <taxon>Tracheophyta</taxon>
        <taxon>Spermatophyta</taxon>
        <taxon>Magnoliopsida</taxon>
        <taxon>eudicotyledons</taxon>
        <taxon>Gunneridae</taxon>
        <taxon>Pentapetalae</taxon>
        <taxon>asterids</taxon>
        <taxon>campanulids</taxon>
        <taxon>Aquifoliales</taxon>
        <taxon>Aquifoliaceae</taxon>
        <taxon>Ilex</taxon>
    </lineage>
</organism>
<dbReference type="AlphaFoldDB" id="A0ABC8R3K7"/>
<accession>A0ABC8R3K7</accession>
<evidence type="ECO:0000313" key="2">
    <source>
        <dbReference type="EMBL" id="CAK9139315.1"/>
    </source>
</evidence>
<feature type="compositionally biased region" description="Basic and acidic residues" evidence="1">
    <location>
        <begin position="44"/>
        <end position="66"/>
    </location>
</feature>
<dbReference type="Proteomes" id="UP001642360">
    <property type="component" value="Unassembled WGS sequence"/>
</dbReference>
<gene>
    <name evidence="2" type="ORF">ILEXP_LOCUS6702</name>
</gene>
<sequence>MGAKAIGWHFKEKMQQQSKKDEAKWKLLVSKVLEAKNALGPFSSRRDKGKEQEERGKGLGRIDRVA</sequence>
<feature type="region of interest" description="Disordered" evidence="1">
    <location>
        <begin position="39"/>
        <end position="66"/>
    </location>
</feature>
<dbReference type="EMBL" id="CAUOFW020000950">
    <property type="protein sequence ID" value="CAK9139315.1"/>
    <property type="molecule type" value="Genomic_DNA"/>
</dbReference>
<evidence type="ECO:0000313" key="3">
    <source>
        <dbReference type="Proteomes" id="UP001642360"/>
    </source>
</evidence>
<comment type="caution">
    <text evidence="2">The sequence shown here is derived from an EMBL/GenBank/DDBJ whole genome shotgun (WGS) entry which is preliminary data.</text>
</comment>
<evidence type="ECO:0000256" key="1">
    <source>
        <dbReference type="SAM" id="MobiDB-lite"/>
    </source>
</evidence>
<keyword evidence="3" id="KW-1185">Reference proteome</keyword>